<accession>A0ABR0N3R6</accession>
<gene>
    <name evidence="1" type="ORF">PVK06_039523</name>
</gene>
<evidence type="ECO:0000313" key="2">
    <source>
        <dbReference type="Proteomes" id="UP001358586"/>
    </source>
</evidence>
<sequence length="108" mass="13327">MLLWRCTSQIEYCGNLDFDNRQPTSVAPKVVDDKHKVDLRQLHTDWSRFWLHYIEMWENQYNYIPTRKPIIVPELAYVPEYMPWFRIHGKPYLLSEEERRRQICAQRE</sequence>
<evidence type="ECO:0000313" key="1">
    <source>
        <dbReference type="EMBL" id="KAK5784982.1"/>
    </source>
</evidence>
<protein>
    <submittedName>
        <fullName evidence="1">Uncharacterized protein</fullName>
    </submittedName>
</protein>
<keyword evidence="2" id="KW-1185">Reference proteome</keyword>
<reference evidence="1 2" key="1">
    <citation type="submission" date="2023-03" db="EMBL/GenBank/DDBJ databases">
        <title>WGS of Gossypium arboreum.</title>
        <authorList>
            <person name="Yu D."/>
        </authorList>
    </citation>
    <scope>NUCLEOTIDE SEQUENCE [LARGE SCALE GENOMIC DNA]</scope>
    <source>
        <tissue evidence="1">Leaf</tissue>
    </source>
</reference>
<name>A0ABR0N3R6_GOSAR</name>
<dbReference type="Proteomes" id="UP001358586">
    <property type="component" value="Chromosome 11"/>
</dbReference>
<comment type="caution">
    <text evidence="1">The sequence shown here is derived from an EMBL/GenBank/DDBJ whole genome shotgun (WGS) entry which is preliminary data.</text>
</comment>
<proteinExistence type="predicted"/>
<dbReference type="EMBL" id="JARKNE010000011">
    <property type="protein sequence ID" value="KAK5784982.1"/>
    <property type="molecule type" value="Genomic_DNA"/>
</dbReference>
<organism evidence="1 2">
    <name type="scientific">Gossypium arboreum</name>
    <name type="common">Tree cotton</name>
    <name type="synonym">Gossypium nanking</name>
    <dbReference type="NCBI Taxonomy" id="29729"/>
    <lineage>
        <taxon>Eukaryota</taxon>
        <taxon>Viridiplantae</taxon>
        <taxon>Streptophyta</taxon>
        <taxon>Embryophyta</taxon>
        <taxon>Tracheophyta</taxon>
        <taxon>Spermatophyta</taxon>
        <taxon>Magnoliopsida</taxon>
        <taxon>eudicotyledons</taxon>
        <taxon>Gunneridae</taxon>
        <taxon>Pentapetalae</taxon>
        <taxon>rosids</taxon>
        <taxon>malvids</taxon>
        <taxon>Malvales</taxon>
        <taxon>Malvaceae</taxon>
        <taxon>Malvoideae</taxon>
        <taxon>Gossypium</taxon>
    </lineage>
</organism>